<dbReference type="Pfam" id="PF04427">
    <property type="entry name" value="Brix"/>
    <property type="match status" value="1"/>
</dbReference>
<feature type="compositionally biased region" description="Basic residues" evidence="1">
    <location>
        <begin position="466"/>
        <end position="495"/>
    </location>
</feature>
<proteinExistence type="evidence at transcript level"/>
<evidence type="ECO:0000313" key="3">
    <source>
        <dbReference type="EMBL" id="JAA75889.1"/>
    </source>
</evidence>
<dbReference type="FunCoup" id="R4G3J6">
    <property type="interactions" value="944"/>
</dbReference>
<dbReference type="PROSITE" id="PS50833">
    <property type="entry name" value="BRIX"/>
    <property type="match status" value="1"/>
</dbReference>
<evidence type="ECO:0000259" key="2">
    <source>
        <dbReference type="PROSITE" id="PS50833"/>
    </source>
</evidence>
<dbReference type="AlphaFoldDB" id="R4G3J6"/>
<dbReference type="EnsemblMetazoa" id="RPRC007418-RA">
    <property type="protein sequence ID" value="RPRC007418-PA"/>
    <property type="gene ID" value="RPRC007418"/>
</dbReference>
<dbReference type="EMBL" id="GAHY01001621">
    <property type="protein sequence ID" value="JAA75889.1"/>
    <property type="molecule type" value="mRNA"/>
</dbReference>
<dbReference type="GO" id="GO:0000027">
    <property type="term" value="P:ribosomal large subunit assembly"/>
    <property type="evidence" value="ECO:0007669"/>
    <property type="project" value="TreeGrafter"/>
</dbReference>
<dbReference type="PANTHER" id="PTHR12661">
    <property type="entry name" value="PETER PAN-RELATED"/>
    <property type="match status" value="1"/>
</dbReference>
<dbReference type="SMART" id="SM00879">
    <property type="entry name" value="Brix"/>
    <property type="match status" value="1"/>
</dbReference>
<evidence type="ECO:0000313" key="5">
    <source>
        <dbReference type="Proteomes" id="UP000015103"/>
    </source>
</evidence>
<dbReference type="PANTHER" id="PTHR12661:SF5">
    <property type="entry name" value="SUPPRESSOR OF SWI4 1 HOMOLOG"/>
    <property type="match status" value="1"/>
</dbReference>
<accession>R4G3J6</accession>
<reference evidence="4" key="3">
    <citation type="submission" date="2015-05" db="UniProtKB">
        <authorList>
            <consortium name="EnsemblMetazoa"/>
        </authorList>
    </citation>
    <scope>IDENTIFICATION</scope>
</reference>
<dbReference type="OMA" id="KDYTVMT"/>
<dbReference type="STRING" id="13249.R4G3J6"/>
<organism evidence="3">
    <name type="scientific">Rhodnius prolixus</name>
    <name type="common">Triatomid bug</name>
    <dbReference type="NCBI Taxonomy" id="13249"/>
    <lineage>
        <taxon>Eukaryota</taxon>
        <taxon>Metazoa</taxon>
        <taxon>Ecdysozoa</taxon>
        <taxon>Arthropoda</taxon>
        <taxon>Hexapoda</taxon>
        <taxon>Insecta</taxon>
        <taxon>Pterygota</taxon>
        <taxon>Neoptera</taxon>
        <taxon>Paraneoptera</taxon>
        <taxon>Hemiptera</taxon>
        <taxon>Heteroptera</taxon>
        <taxon>Panheteroptera</taxon>
        <taxon>Cimicomorpha</taxon>
        <taxon>Reduviidae</taxon>
        <taxon>Triatominae</taxon>
        <taxon>Rhodnius</taxon>
    </lineage>
</organism>
<dbReference type="InterPro" id="IPR007109">
    <property type="entry name" value="Brix"/>
</dbReference>
<dbReference type="InParanoid" id="R4G3J6"/>
<feature type="compositionally biased region" description="Basic and acidic residues" evidence="1">
    <location>
        <begin position="426"/>
        <end position="454"/>
    </location>
</feature>
<dbReference type="GO" id="GO:0019843">
    <property type="term" value="F:rRNA binding"/>
    <property type="evidence" value="ECO:0007669"/>
    <property type="project" value="InterPro"/>
</dbReference>
<dbReference type="GO" id="GO:0030687">
    <property type="term" value="C:preribosome, large subunit precursor"/>
    <property type="evidence" value="ECO:0007669"/>
    <property type="project" value="TreeGrafter"/>
</dbReference>
<dbReference type="eggNOG" id="KOG2963">
    <property type="taxonomic scope" value="Eukaryota"/>
</dbReference>
<evidence type="ECO:0000256" key="1">
    <source>
        <dbReference type="SAM" id="MobiDB-lite"/>
    </source>
</evidence>
<reference evidence="5" key="2">
    <citation type="submission" date="2015-04" db="EMBL/GenBank/DDBJ databases">
        <authorList>
            <person name="Wilson R.K."/>
            <person name="Warren W."/>
            <person name="Dotson E."/>
            <person name="Oliveira P.L."/>
        </authorList>
    </citation>
    <scope>NUCLEOTIDE SEQUENCE</scope>
</reference>
<name>R4G3J6_RHOPR</name>
<keyword evidence="5" id="KW-1185">Reference proteome</keyword>
<protein>
    <submittedName>
        <fullName evidence="3 4">Putative rna-binding protein</fullName>
    </submittedName>
</protein>
<dbReference type="Proteomes" id="UP000015103">
    <property type="component" value="Unassembled WGS sequence"/>
</dbReference>
<sequence>MARKRRGRCVKKNKQLTSVEPEHLTRAPHSFIFHRGTVGKYVSSLVKDFRKIVEPFTASNLKARRKNSLKDFVSVSGLLHVSHMMVFTCSPESPYLRLVRLPRGPTLTFKIHDYVLARDVASSLKKQYSHPRLYQTAPLLIMNGFSGESSQLKLMVASFQSMFPVLNISKINLNNVHRCLLLNYNSNTNTIDVRHYMIRVTPVGVSKSVKKLLSSKVPNLSRFSDIADFVEKADALSESEGEDDPNSHVELPQDIRSRGNIVGNTSAIRLTELGPRLTLQLIKVETGLMDGEVLYHEYIHKTEEEKAEILRRREETKKLKLKRKQQQMENVKKKEAIKEEHKKKSLEGMKKKKDDKVEIVKEKSEPQISPDVEDENVNEDDDAEWYRKEVGKEPEPELFQHKPKSALKRKSDSLHNNWRTKKIKKEVKSVKWSDQQDEKWRNKKVKWNDQQDGRKRARSTNFKNNKSNRKGNFKTGGKNKRKQTIIQPRRKRKQGSRVTKDGRRY</sequence>
<evidence type="ECO:0000313" key="4">
    <source>
        <dbReference type="EnsemblMetazoa" id="RPRC007418-PA"/>
    </source>
</evidence>
<feature type="compositionally biased region" description="Basic and acidic residues" evidence="1">
    <location>
        <begin position="330"/>
        <end position="365"/>
    </location>
</feature>
<dbReference type="HOGENOM" id="CLU_026936_0_0_1"/>
<feature type="compositionally biased region" description="Acidic residues" evidence="1">
    <location>
        <begin position="371"/>
        <end position="383"/>
    </location>
</feature>
<feature type="compositionally biased region" description="Basic and acidic residues" evidence="1">
    <location>
        <begin position="384"/>
        <end position="400"/>
    </location>
</feature>
<dbReference type="InterPro" id="IPR045112">
    <property type="entry name" value="PPAN-like"/>
</dbReference>
<feature type="domain" description="Brix" evidence="2">
    <location>
        <begin position="28"/>
        <end position="290"/>
    </location>
</feature>
<dbReference type="EMBL" id="ACPB03009759">
    <property type="status" value="NOT_ANNOTATED_CDS"/>
    <property type="molecule type" value="Genomic_DNA"/>
</dbReference>
<reference evidence="3" key="1">
    <citation type="submission" date="2013-04" db="EMBL/GenBank/DDBJ databases">
        <title>An insight into the transcriptome of the digestive tract of the blood sucking bug, Rhodnius prolixus.</title>
        <authorList>
            <person name="Ribeiro J.M.C."/>
            <person name="Genta F.A."/>
            <person name="Sorgine M.H.F."/>
            <person name="Paiva-Silva G.O."/>
            <person name="Majerowicz D."/>
            <person name="Medeiros M."/>
            <person name="Koerich L."/>
            <person name="Terra W.R."/>
            <person name="Ferreira C."/>
            <person name="Pimentel A.C."/>
            <person name="Bisch P.M."/>
            <person name="Diniz M.M.P."/>
            <person name="Nascimento R."/>
            <person name="Salmon D."/>
            <person name="Silber A.M."/>
            <person name="Alves M."/>
            <person name="Oliveira M.F."/>
            <person name="Gondim K.C."/>
            <person name="Silva Neto M.A.C."/>
            <person name="Atella G.C."/>
            <person name="Araujo H."/>
            <person name="Dias F.S."/>
            <person name="Polycarpo C.R."/>
            <person name="Fampa P."/>
            <person name="Melo A.C."/>
            <person name="Tanaka A.S."/>
            <person name="Balczun C."/>
            <person name="Oliveira J.H.M."/>
            <person name="Goncalves R."/>
            <person name="Lazoski C."/>
            <person name="Pereira M.A."/>
            <person name="Rivera-Pomar R."/>
            <person name="Diambra L."/>
            <person name="Schaub G.A."/>
            <person name="Garcia E.S."/>
            <person name="Azambuja P."/>
            <person name="Braz G.R.C."/>
            <person name="Oliveira P.L."/>
        </authorList>
    </citation>
    <scope>NUCLEOTIDE SEQUENCE</scope>
</reference>
<feature type="region of interest" description="Disordered" evidence="1">
    <location>
        <begin position="317"/>
        <end position="505"/>
    </location>
</feature>
<dbReference type="GO" id="GO:0006364">
    <property type="term" value="P:rRNA processing"/>
    <property type="evidence" value="ECO:0007669"/>
    <property type="project" value="InterPro"/>
</dbReference>
<dbReference type="VEuPathDB" id="VectorBase:RPRC007418"/>